<evidence type="ECO:0000313" key="3">
    <source>
        <dbReference type="Proteomes" id="UP000325081"/>
    </source>
</evidence>
<accession>A0A5A7PKY9</accession>
<feature type="compositionally biased region" description="Gly residues" evidence="1">
    <location>
        <begin position="202"/>
        <end position="211"/>
    </location>
</feature>
<protein>
    <submittedName>
        <fullName evidence="2">Uncharacterized protein</fullName>
    </submittedName>
</protein>
<name>A0A5A7PKY9_STRAF</name>
<organism evidence="2 3">
    <name type="scientific">Striga asiatica</name>
    <name type="common">Asiatic witchweed</name>
    <name type="synonym">Buchnera asiatica</name>
    <dbReference type="NCBI Taxonomy" id="4170"/>
    <lineage>
        <taxon>Eukaryota</taxon>
        <taxon>Viridiplantae</taxon>
        <taxon>Streptophyta</taxon>
        <taxon>Embryophyta</taxon>
        <taxon>Tracheophyta</taxon>
        <taxon>Spermatophyta</taxon>
        <taxon>Magnoliopsida</taxon>
        <taxon>eudicotyledons</taxon>
        <taxon>Gunneridae</taxon>
        <taxon>Pentapetalae</taxon>
        <taxon>asterids</taxon>
        <taxon>lamiids</taxon>
        <taxon>Lamiales</taxon>
        <taxon>Orobanchaceae</taxon>
        <taxon>Buchnereae</taxon>
        <taxon>Striga</taxon>
    </lineage>
</organism>
<feature type="region of interest" description="Disordered" evidence="1">
    <location>
        <begin position="202"/>
        <end position="258"/>
    </location>
</feature>
<dbReference type="Proteomes" id="UP000325081">
    <property type="component" value="Unassembled WGS sequence"/>
</dbReference>
<feature type="compositionally biased region" description="Basic and acidic residues" evidence="1">
    <location>
        <begin position="91"/>
        <end position="102"/>
    </location>
</feature>
<feature type="region of interest" description="Disordered" evidence="1">
    <location>
        <begin position="121"/>
        <end position="150"/>
    </location>
</feature>
<evidence type="ECO:0000256" key="1">
    <source>
        <dbReference type="SAM" id="MobiDB-lite"/>
    </source>
</evidence>
<gene>
    <name evidence="2" type="ORF">STAS_09557</name>
</gene>
<proteinExistence type="predicted"/>
<feature type="compositionally biased region" description="Gly residues" evidence="1">
    <location>
        <begin position="239"/>
        <end position="249"/>
    </location>
</feature>
<feature type="compositionally biased region" description="Basic and acidic residues" evidence="1">
    <location>
        <begin position="212"/>
        <end position="237"/>
    </location>
</feature>
<comment type="caution">
    <text evidence="2">The sequence shown here is derived from an EMBL/GenBank/DDBJ whole genome shotgun (WGS) entry which is preliminary data.</text>
</comment>
<feature type="compositionally biased region" description="Basic and acidic residues" evidence="1">
    <location>
        <begin position="56"/>
        <end position="83"/>
    </location>
</feature>
<feature type="region of interest" description="Disordered" evidence="1">
    <location>
        <begin position="1"/>
        <end position="106"/>
    </location>
</feature>
<dbReference type="EMBL" id="BKCP01004738">
    <property type="protein sequence ID" value="GER33419.1"/>
    <property type="molecule type" value="Genomic_DNA"/>
</dbReference>
<reference evidence="3" key="1">
    <citation type="journal article" date="2019" name="Curr. Biol.">
        <title>Genome Sequence of Striga asiatica Provides Insight into the Evolution of Plant Parasitism.</title>
        <authorList>
            <person name="Yoshida S."/>
            <person name="Kim S."/>
            <person name="Wafula E.K."/>
            <person name="Tanskanen J."/>
            <person name="Kim Y.M."/>
            <person name="Honaas L."/>
            <person name="Yang Z."/>
            <person name="Spallek T."/>
            <person name="Conn C.E."/>
            <person name="Ichihashi Y."/>
            <person name="Cheong K."/>
            <person name="Cui S."/>
            <person name="Der J.P."/>
            <person name="Gundlach H."/>
            <person name="Jiao Y."/>
            <person name="Hori C."/>
            <person name="Ishida J.K."/>
            <person name="Kasahara H."/>
            <person name="Kiba T."/>
            <person name="Kim M.S."/>
            <person name="Koo N."/>
            <person name="Laohavisit A."/>
            <person name="Lee Y.H."/>
            <person name="Lumba S."/>
            <person name="McCourt P."/>
            <person name="Mortimer J.C."/>
            <person name="Mutuku J.M."/>
            <person name="Nomura T."/>
            <person name="Sasaki-Sekimoto Y."/>
            <person name="Seto Y."/>
            <person name="Wang Y."/>
            <person name="Wakatake T."/>
            <person name="Sakakibara H."/>
            <person name="Demura T."/>
            <person name="Yamaguchi S."/>
            <person name="Yoneyama K."/>
            <person name="Manabe R.I."/>
            <person name="Nelson D.C."/>
            <person name="Schulman A.H."/>
            <person name="Timko M.P."/>
            <person name="dePamphilis C.W."/>
            <person name="Choi D."/>
            <person name="Shirasu K."/>
        </authorList>
    </citation>
    <scope>NUCLEOTIDE SEQUENCE [LARGE SCALE GENOMIC DNA]</scope>
    <source>
        <strain evidence="3">cv. UVA1</strain>
    </source>
</reference>
<sequence length="319" mass="34403">MTATPKARPHILGPKPPPAPSGPPPPSRPSSPTPTPPNSHREITPHQKQHRHPHRQRDPPPDPLRDRVPQEVDRHRQREEPETHIQAVVGQRREPLGPEGRHAPVRGRVWGLVGPVGIPDLEGKRRAVPRRSQLQSPRPGPRGGEGEVGRLEVLDEVGRGEGDGLDEAATDEACEGGENEEGHLAVVVCHVHVGEARGVGVAEGEGRGQGVGREDVGPTELGEHGGDHEGGDGREEGVAGQGCPGGCRPGGRPRSTGIDLKKNLTLEPLKLFMLLSLISCGNQTPFFSLINGHIMPYERTAPRSRDKFTMWEQIMPAPT</sequence>
<dbReference type="AlphaFoldDB" id="A0A5A7PKY9"/>
<evidence type="ECO:0000313" key="2">
    <source>
        <dbReference type="EMBL" id="GER33419.1"/>
    </source>
</evidence>
<keyword evidence="3" id="KW-1185">Reference proteome</keyword>
<feature type="compositionally biased region" description="Pro residues" evidence="1">
    <location>
        <begin position="14"/>
        <end position="37"/>
    </location>
</feature>